<dbReference type="WBParaSite" id="jg6686">
    <property type="protein sequence ID" value="jg6686"/>
    <property type="gene ID" value="jg6686"/>
</dbReference>
<evidence type="ECO:0000313" key="1">
    <source>
        <dbReference type="Proteomes" id="UP000887574"/>
    </source>
</evidence>
<sequence length="173" mass="18654">MHSQVAGCSNGKRSSTTSRRIKYNAQQLKLLNINDSQPIKCIKYNQISGSLLVVGSLAEVLRCSLEQADGSSRLLTIFHVASSWQLSSTHYSSRSRGICCADRCVEQLINSIARLCDVVASGCAGDTFDKRLILILAGSMPDYSRGLFDVAVSGHADDTAVLRSTPDPNLSSD</sequence>
<dbReference type="AlphaFoldDB" id="A0A915EHC2"/>
<name>A0A915EHC2_9BILA</name>
<reference evidence="2" key="1">
    <citation type="submission" date="2022-11" db="UniProtKB">
        <authorList>
            <consortium name="WormBaseParasite"/>
        </authorList>
    </citation>
    <scope>IDENTIFICATION</scope>
</reference>
<accession>A0A915EHC2</accession>
<proteinExistence type="predicted"/>
<protein>
    <submittedName>
        <fullName evidence="2">Uncharacterized protein</fullName>
    </submittedName>
</protein>
<dbReference type="Proteomes" id="UP000887574">
    <property type="component" value="Unplaced"/>
</dbReference>
<keyword evidence="1" id="KW-1185">Reference proteome</keyword>
<organism evidence="1 2">
    <name type="scientific">Ditylenchus dipsaci</name>
    <dbReference type="NCBI Taxonomy" id="166011"/>
    <lineage>
        <taxon>Eukaryota</taxon>
        <taxon>Metazoa</taxon>
        <taxon>Ecdysozoa</taxon>
        <taxon>Nematoda</taxon>
        <taxon>Chromadorea</taxon>
        <taxon>Rhabditida</taxon>
        <taxon>Tylenchina</taxon>
        <taxon>Tylenchomorpha</taxon>
        <taxon>Sphaerularioidea</taxon>
        <taxon>Anguinidae</taxon>
        <taxon>Anguininae</taxon>
        <taxon>Ditylenchus</taxon>
    </lineage>
</organism>
<evidence type="ECO:0000313" key="2">
    <source>
        <dbReference type="WBParaSite" id="jg6686"/>
    </source>
</evidence>